<name>A0A815GZ56_9BILA</name>
<reference evidence="2" key="1">
    <citation type="submission" date="2021-02" db="EMBL/GenBank/DDBJ databases">
        <authorList>
            <person name="Nowell W R."/>
        </authorList>
    </citation>
    <scope>NUCLEOTIDE SEQUENCE</scope>
</reference>
<organism evidence="2 3">
    <name type="scientific">Rotaria sordida</name>
    <dbReference type="NCBI Taxonomy" id="392033"/>
    <lineage>
        <taxon>Eukaryota</taxon>
        <taxon>Metazoa</taxon>
        <taxon>Spiralia</taxon>
        <taxon>Gnathifera</taxon>
        <taxon>Rotifera</taxon>
        <taxon>Eurotatoria</taxon>
        <taxon>Bdelloidea</taxon>
        <taxon>Philodinida</taxon>
        <taxon>Philodinidae</taxon>
        <taxon>Rotaria</taxon>
    </lineage>
</organism>
<accession>A0A815GZ56</accession>
<feature type="coiled-coil region" evidence="1">
    <location>
        <begin position="224"/>
        <end position="272"/>
    </location>
</feature>
<dbReference type="EMBL" id="CAJNOO010003615">
    <property type="protein sequence ID" value="CAF1347044.1"/>
    <property type="molecule type" value="Genomic_DNA"/>
</dbReference>
<dbReference type="Proteomes" id="UP000663882">
    <property type="component" value="Unassembled WGS sequence"/>
</dbReference>
<gene>
    <name evidence="2" type="ORF">RFH988_LOCUS32097</name>
</gene>
<evidence type="ECO:0000256" key="1">
    <source>
        <dbReference type="SAM" id="Coils"/>
    </source>
</evidence>
<evidence type="ECO:0000313" key="2">
    <source>
        <dbReference type="EMBL" id="CAF1347044.1"/>
    </source>
</evidence>
<comment type="caution">
    <text evidence="2">The sequence shown here is derived from an EMBL/GenBank/DDBJ whole genome shotgun (WGS) entry which is preliminary data.</text>
</comment>
<sequence>MLVTTCAAVRLVQTNSEVTCPSNEIDHSCEIVPSTNMICYKDLFHSIPLYIEQNILTTNKMLDKTKQLAWILIGFANHVLKIPIEILHLYRDINGARITFNDHHALFFNLRHYEQETHTVTMYRPYNSRWSYGRCASDFTRRSYSNSFCPVHASEHRQMLEKELYEIIQDRDNFERHITRQNVEQYHQELSNTVDKWERQSIDKIGQTADDIRWQLTTITQKYHHNIKENLTQLTQQLNQARCDGNFFEYQLKQWRARIQELRRMSEEQDNIQLFQIDVGCPFIPKLSLVGKTTDRITPFIPNYKYKYEKNESQSDIGLIFRWPSRYSSGYHTLCFKIECDTSNSTVLMGIISQRTSASTDPYKNPTFCGWSTNNLVYLHGVPYSNFNNYRTNIKDGDIFQLTIDCDQTFICLTNERTCQTYELTVNTARCPLPWQPHVRILTDSY</sequence>
<proteinExistence type="predicted"/>
<dbReference type="AlphaFoldDB" id="A0A815GZ56"/>
<dbReference type="OrthoDB" id="10044165at2759"/>
<protein>
    <submittedName>
        <fullName evidence="2">Uncharacterized protein</fullName>
    </submittedName>
</protein>
<keyword evidence="1" id="KW-0175">Coiled coil</keyword>
<evidence type="ECO:0000313" key="3">
    <source>
        <dbReference type="Proteomes" id="UP000663882"/>
    </source>
</evidence>